<reference evidence="1 2" key="1">
    <citation type="submission" date="2017-06" db="EMBL/GenBank/DDBJ databases">
        <title>Celeribacter sp. TSPH2 complete genome sequence.</title>
        <authorList>
            <person name="Woo J.-H."/>
            <person name="Kim H.-S."/>
        </authorList>
    </citation>
    <scope>NUCLEOTIDE SEQUENCE [LARGE SCALE GENOMIC DNA]</scope>
    <source>
        <strain evidence="1 2">TSPH2</strain>
    </source>
</reference>
<gene>
    <name evidence="1" type="ORF">CEW89_13195</name>
</gene>
<dbReference type="KEGG" id="ceh:CEW89_13195"/>
<keyword evidence="2" id="KW-1185">Reference proteome</keyword>
<evidence type="ECO:0000313" key="2">
    <source>
        <dbReference type="Proteomes" id="UP000217935"/>
    </source>
</evidence>
<dbReference type="RefSeq" id="WP_096806195.1">
    <property type="nucleotide sequence ID" value="NZ_CP022196.1"/>
</dbReference>
<dbReference type="OrthoDB" id="7874637at2"/>
<organism evidence="1 2">
    <name type="scientific">Celeribacter ethanolicus</name>
    <dbReference type="NCBI Taxonomy" id="1758178"/>
    <lineage>
        <taxon>Bacteria</taxon>
        <taxon>Pseudomonadati</taxon>
        <taxon>Pseudomonadota</taxon>
        <taxon>Alphaproteobacteria</taxon>
        <taxon>Rhodobacterales</taxon>
        <taxon>Roseobacteraceae</taxon>
        <taxon>Celeribacter</taxon>
    </lineage>
</organism>
<evidence type="ECO:0000313" key="1">
    <source>
        <dbReference type="EMBL" id="ATG48435.1"/>
    </source>
</evidence>
<sequence length="122" mass="14331">MSQKRDRLKRLKDVSELAFNAELTRLAEIKQEEEPFRARIREIDQARNNRTAILTVAEGFDMASLMGADRTWDKWAKQEKRKAMLALAKLAERRETQLERTRKAFGKKDALDRLAERDVSKR</sequence>
<protein>
    <recommendedName>
        <fullName evidence="3">Flagellar export protein FliJ</fullName>
    </recommendedName>
</protein>
<dbReference type="AlphaFoldDB" id="A0A291GE10"/>
<accession>A0A291GE10</accession>
<proteinExistence type="predicted"/>
<dbReference type="Proteomes" id="UP000217935">
    <property type="component" value="Chromosome"/>
</dbReference>
<name>A0A291GE10_9RHOB</name>
<evidence type="ECO:0008006" key="3">
    <source>
        <dbReference type="Google" id="ProtNLM"/>
    </source>
</evidence>
<dbReference type="EMBL" id="CP022196">
    <property type="protein sequence ID" value="ATG48435.1"/>
    <property type="molecule type" value="Genomic_DNA"/>
</dbReference>